<dbReference type="AlphaFoldDB" id="A0AAU7FVM6"/>
<dbReference type="EMBL" id="CP157375">
    <property type="protein sequence ID" value="XBM31018.1"/>
    <property type="molecule type" value="Genomic_DNA"/>
</dbReference>
<evidence type="ECO:0008006" key="2">
    <source>
        <dbReference type="Google" id="ProtNLM"/>
    </source>
</evidence>
<proteinExistence type="predicted"/>
<accession>A0AAU7FVM6</accession>
<sequence>MNKSKINFTNIIIIDDDYSPIYKPERLLQYGVSDQVSRKLMDKSDRNTKAWLKILTEKGLPSENLEQRLIAFSMGDIADKAPEYYKKNLIEVVNCRINEQKPKLDSIKKWLIDLGSNNDCIKFFNNDVDALEYSNNNHPDLFIVDLMLDDSTESTGLIKELFNNDKIRKNSQFILMSYHKDKILDNFRTLHKSLKVSSSRFKVINKPIVNDLSSEIQWKHVFIQLDIEKEFMREQDNFQNSWSVCVDDAAKNLKEKIWEWDSRHINRLRLSAEADHLSFSDYFSEIMAKHIVSVFESSRASKDEMDLLSSKMAKVDNKAFILNSSLEVKDPYEDLKIMLADINSHRSEWYDNVDSIISFSSFLRVIKFGTILLKDNEYFVNITPPCDYIHLKEERSKEESLLFIPGVQFNSYKEEQLGNKKHITPFVTIGKNIQGIKWNLRNPKTFTVYELFESIKEYSIAGQLKSDIAQIISNKFASAISRGAEVRVPRFEDLNLYHCYFNPQDNCFNLKCINVDRKIDPTTLFDKDALAFPVKRYKDLSAKSHKKEHHIVMIENRIVSELVGNIAKPQDKLRDLCLDLIYGLQYEEGSFEKDYDNITLVINNKFAKILAANLQKAKKLYNEKQEILNILMIETV</sequence>
<evidence type="ECO:0000313" key="1">
    <source>
        <dbReference type="EMBL" id="XBM31018.1"/>
    </source>
</evidence>
<organism evidence="1">
    <name type="scientific">Enterobacter cloacae complex sp. Mu1197</name>
    <dbReference type="NCBI Taxonomy" id="3152302"/>
    <lineage>
        <taxon>Bacteria</taxon>
        <taxon>Pseudomonadati</taxon>
        <taxon>Pseudomonadota</taxon>
        <taxon>Gammaproteobacteria</taxon>
        <taxon>Enterobacterales</taxon>
        <taxon>Enterobacteriaceae</taxon>
        <taxon>Enterobacter</taxon>
        <taxon>Enterobacter cloacae complex</taxon>
    </lineage>
</organism>
<protein>
    <recommendedName>
        <fullName evidence="2">Response receiver domain-containing protein</fullName>
    </recommendedName>
</protein>
<name>A0AAU7FVM6_9ENTR</name>
<reference evidence="1" key="1">
    <citation type="submission" date="2024-05" db="EMBL/GenBank/DDBJ databases">
        <title>Copy number flexibility facilitates heteroresistance to increasing antibiotic pressure and threatens the beta-lactam pipeline.</title>
        <authorList>
            <person name="Choby J.E."/>
            <person name="Weiss D.S."/>
        </authorList>
    </citation>
    <scope>NUCLEOTIDE SEQUENCE</scope>
    <source>
        <strain evidence="1">Mu1197</strain>
    </source>
</reference>
<dbReference type="RefSeq" id="WP_348958390.1">
    <property type="nucleotide sequence ID" value="NZ_CP157375.1"/>
</dbReference>
<gene>
    <name evidence="1" type="ORF">ABFV38_02595</name>
</gene>